<sequence length="990" mass="111369">MVTVPACTLPFPYTVLSLVVLRVPLPLGSTPTTTSHKTSCLFRLSSHHFPSSFFLFSAHLSSTPTPVRGCVLRSLYRPSSSFFVFSIPFSSTPTAVPACALPFPYTVLSLVVLRVSLPSLLDAHDDLHPCRASHRTACPFLSRFPPFFFLFTFLSSTLTPTPSPICVASFVLCMAPSTKMALSRCQFNPAGVQSVCTQLGKDGLSDLYQRQLNAAAYAFLSSGFHTDGHHSLPPKQFHEFFKVARANLPTGKAGRDVTGYDRVTGGATLVITFSGAQAPGAQRVPSHVKTQVYFNPGLLEEMPAIGPALARMNQIFVEEIALRIVPRWEHAFRNAGYSYDFLSTAVLPIVAHPLVPMPIRSNCARYQFHGHPSDDFQAILETEGGWKRNHMRVIRNTRILRRRVCELEEVIRQADINDAQSRIRELEDLVDQKDLVVRHLEEEVHRLRSLQGYPIHHNRDEGENPRCGDVSAITVSVFRLLRLCLHAQWTWALHVATPLQGCACCNGGFGKETERVRRRHQLLLSIHECLWDIMRTSASCSWDDEIELRMQVSPEVARELADAMLLDSQLSLLLRLVVCMSTSSYLPRARSCAAGPTARRKPSQGIPPEKRAAVESDKKAKKKELELELEAWYQTSKDLSVELSKKFGRQPEYYLRLMFSNGSKLQASRKPNAFNAWVHHKAKEVNETEKLTYVKELEEERDSRGSSVRLTQRRRKQDVKKVCEQVEDMLTALGNRVGIEFFYGVVRNTPEYQMEPRWFCSNPELEKYLRGAVRKGFDPEKICALAEAFSVAGCDWAAFMRTSKSKAEHLKAEIRDKINTMLVDITNNEKAVMKYTSFERDIVMQHRIDLVGWTADKFCNPSDLSNSLPQLEKLLEALDSGACRFVELSASEYAERKKKFDEDVSAGLVVTRKKRKDAGTKRVATKRKRNADNGTGAGVDDGDGAGTERHDETDASSRRTRRRTAAHEPTNRGLRLMHDGRGMSYSSSLR</sequence>
<evidence type="ECO:0000313" key="5">
    <source>
        <dbReference type="Proteomes" id="UP000092993"/>
    </source>
</evidence>
<dbReference type="OrthoDB" id="3253416at2759"/>
<name>A0A1C7MB96_GRIFR</name>
<dbReference type="OMA" id="MCTANIR"/>
<accession>A0A1C7MB96</accession>
<feature type="compositionally biased region" description="Basic and acidic residues" evidence="2">
    <location>
        <begin position="965"/>
        <end position="981"/>
    </location>
</feature>
<proteinExistence type="predicted"/>
<feature type="region of interest" description="Disordered" evidence="2">
    <location>
        <begin position="912"/>
        <end position="990"/>
    </location>
</feature>
<reference evidence="4 5" key="1">
    <citation type="submission" date="2016-03" db="EMBL/GenBank/DDBJ databases">
        <title>Whole genome sequencing of Grifola frondosa 9006-11.</title>
        <authorList>
            <person name="Min B."/>
            <person name="Park H."/>
            <person name="Kim J.-G."/>
            <person name="Cho H."/>
            <person name="Oh Y.-L."/>
            <person name="Kong W.-S."/>
            <person name="Choi I.-G."/>
        </authorList>
    </citation>
    <scope>NUCLEOTIDE SEQUENCE [LARGE SCALE GENOMIC DNA]</scope>
    <source>
        <strain evidence="4 5">9006-11</strain>
    </source>
</reference>
<feature type="chain" id="PRO_5008889038" evidence="3">
    <location>
        <begin position="18"/>
        <end position="990"/>
    </location>
</feature>
<protein>
    <submittedName>
        <fullName evidence="4">Uncharacterized protein</fullName>
    </submittedName>
</protein>
<feature type="region of interest" description="Disordered" evidence="2">
    <location>
        <begin position="595"/>
        <end position="618"/>
    </location>
</feature>
<comment type="caution">
    <text evidence="4">The sequence shown here is derived from an EMBL/GenBank/DDBJ whole genome shotgun (WGS) entry which is preliminary data.</text>
</comment>
<evidence type="ECO:0000256" key="1">
    <source>
        <dbReference type="SAM" id="Coils"/>
    </source>
</evidence>
<feature type="signal peptide" evidence="3">
    <location>
        <begin position="1"/>
        <end position="17"/>
    </location>
</feature>
<feature type="compositionally biased region" description="Basic and acidic residues" evidence="2">
    <location>
        <begin position="946"/>
        <end position="957"/>
    </location>
</feature>
<keyword evidence="1" id="KW-0175">Coiled coil</keyword>
<evidence type="ECO:0000256" key="3">
    <source>
        <dbReference type="SAM" id="SignalP"/>
    </source>
</evidence>
<feature type="coiled-coil region" evidence="1">
    <location>
        <begin position="416"/>
        <end position="443"/>
    </location>
</feature>
<organism evidence="4 5">
    <name type="scientific">Grifola frondosa</name>
    <name type="common">Maitake</name>
    <name type="synonym">Polyporus frondosus</name>
    <dbReference type="NCBI Taxonomy" id="5627"/>
    <lineage>
        <taxon>Eukaryota</taxon>
        <taxon>Fungi</taxon>
        <taxon>Dikarya</taxon>
        <taxon>Basidiomycota</taxon>
        <taxon>Agaricomycotina</taxon>
        <taxon>Agaricomycetes</taxon>
        <taxon>Polyporales</taxon>
        <taxon>Grifolaceae</taxon>
        <taxon>Grifola</taxon>
    </lineage>
</organism>
<dbReference type="AlphaFoldDB" id="A0A1C7MB96"/>
<feature type="compositionally biased region" description="Basic and acidic residues" evidence="2">
    <location>
        <begin position="608"/>
        <end position="618"/>
    </location>
</feature>
<keyword evidence="3" id="KW-0732">Signal</keyword>
<gene>
    <name evidence="4" type="ORF">A0H81_06336</name>
</gene>
<evidence type="ECO:0000256" key="2">
    <source>
        <dbReference type="SAM" id="MobiDB-lite"/>
    </source>
</evidence>
<keyword evidence="5" id="KW-1185">Reference proteome</keyword>
<evidence type="ECO:0000313" key="4">
    <source>
        <dbReference type="EMBL" id="OBZ74170.1"/>
    </source>
</evidence>
<dbReference type="Proteomes" id="UP000092993">
    <property type="component" value="Unassembled WGS sequence"/>
</dbReference>
<dbReference type="EMBL" id="LUGG01000006">
    <property type="protein sequence ID" value="OBZ74170.1"/>
    <property type="molecule type" value="Genomic_DNA"/>
</dbReference>